<evidence type="ECO:0000313" key="2">
    <source>
        <dbReference type="EMBL" id="RCU45695.1"/>
    </source>
</evidence>
<keyword evidence="1" id="KW-0732">Signal</keyword>
<sequence>MVVKFGVFVSLFQIVTCAVHAHTGLWKDYDINDPNLTMDMVARQCQRSLMHAPDPGLVEVWCDKSYKMGNWESLHIIGLHTGDGSRYVAEVEKHVKAGDAQAIDSLAWLYSRGRFVDKDNVRGIELYNRYLNHSESTSLS</sequence>
<evidence type="ECO:0008006" key="4">
    <source>
        <dbReference type="Google" id="ProtNLM"/>
    </source>
</evidence>
<dbReference type="Proteomes" id="UP000252558">
    <property type="component" value="Unassembled WGS sequence"/>
</dbReference>
<evidence type="ECO:0000313" key="3">
    <source>
        <dbReference type="Proteomes" id="UP000252558"/>
    </source>
</evidence>
<protein>
    <recommendedName>
        <fullName evidence="4">Sel1 repeat family protein</fullName>
    </recommendedName>
</protein>
<gene>
    <name evidence="2" type="ORF">DU002_14645</name>
</gene>
<feature type="signal peptide" evidence="1">
    <location>
        <begin position="1"/>
        <end position="21"/>
    </location>
</feature>
<dbReference type="EMBL" id="QPID01000009">
    <property type="protein sequence ID" value="RCU45695.1"/>
    <property type="molecule type" value="Genomic_DNA"/>
</dbReference>
<feature type="chain" id="PRO_5016736382" description="Sel1 repeat family protein" evidence="1">
    <location>
        <begin position="22"/>
        <end position="140"/>
    </location>
</feature>
<dbReference type="SUPFAM" id="SSF81901">
    <property type="entry name" value="HCP-like"/>
    <property type="match status" value="1"/>
</dbReference>
<organism evidence="2 3">
    <name type="scientific">Corallincola holothuriorum</name>
    <dbReference type="NCBI Taxonomy" id="2282215"/>
    <lineage>
        <taxon>Bacteria</taxon>
        <taxon>Pseudomonadati</taxon>
        <taxon>Pseudomonadota</taxon>
        <taxon>Gammaproteobacteria</taxon>
        <taxon>Alteromonadales</taxon>
        <taxon>Psychromonadaceae</taxon>
        <taxon>Corallincola</taxon>
    </lineage>
</organism>
<name>A0A368N826_9GAMM</name>
<accession>A0A368N826</accession>
<keyword evidence="3" id="KW-1185">Reference proteome</keyword>
<dbReference type="OrthoDB" id="6309539at2"/>
<proteinExistence type="predicted"/>
<dbReference type="RefSeq" id="WP_114339145.1">
    <property type="nucleotide sequence ID" value="NZ_QPID01000009.1"/>
</dbReference>
<comment type="caution">
    <text evidence="2">The sequence shown here is derived from an EMBL/GenBank/DDBJ whole genome shotgun (WGS) entry which is preliminary data.</text>
</comment>
<evidence type="ECO:0000256" key="1">
    <source>
        <dbReference type="SAM" id="SignalP"/>
    </source>
</evidence>
<dbReference type="AlphaFoldDB" id="A0A368N826"/>
<reference evidence="2 3" key="1">
    <citation type="submission" date="2018-07" db="EMBL/GenBank/DDBJ databases">
        <title>Corallincola holothuriorum sp. nov., a new facultative anaerobe isolated from sea cucumber Apostichopus japonicus.</title>
        <authorList>
            <person name="Xia H."/>
        </authorList>
    </citation>
    <scope>NUCLEOTIDE SEQUENCE [LARGE SCALE GENOMIC DNA]</scope>
    <source>
        <strain evidence="2 3">C4</strain>
    </source>
</reference>